<evidence type="ECO:0000256" key="2">
    <source>
        <dbReference type="ARBA" id="ARBA00008627"/>
    </source>
</evidence>
<evidence type="ECO:0000256" key="6">
    <source>
        <dbReference type="ARBA" id="ARBA00022679"/>
    </source>
</evidence>
<organism evidence="16 17">
    <name type="scientific">Paenibacillus terricola</name>
    <dbReference type="NCBI Taxonomy" id="2763503"/>
    <lineage>
        <taxon>Bacteria</taxon>
        <taxon>Bacillati</taxon>
        <taxon>Bacillota</taxon>
        <taxon>Bacilli</taxon>
        <taxon>Bacillales</taxon>
        <taxon>Paenibacillaceae</taxon>
        <taxon>Paenibacillus</taxon>
    </lineage>
</organism>
<dbReference type="EMBL" id="JACXZA010000007">
    <property type="protein sequence ID" value="MBD3921967.1"/>
    <property type="molecule type" value="Genomic_DNA"/>
</dbReference>
<dbReference type="CDD" id="cd04301">
    <property type="entry name" value="NAT_SF"/>
    <property type="match status" value="1"/>
</dbReference>
<dbReference type="EC" id="2.3.2.3" evidence="3 14"/>
<dbReference type="InterPro" id="IPR024320">
    <property type="entry name" value="LPG_synthase_C"/>
</dbReference>
<comment type="similarity">
    <text evidence="2 14">Belongs to the LPG synthase family.</text>
</comment>
<dbReference type="Proteomes" id="UP000609346">
    <property type="component" value="Unassembled WGS sequence"/>
</dbReference>
<dbReference type="NCBIfam" id="NF033480">
    <property type="entry name" value="bifunc_MprF"/>
    <property type="match status" value="1"/>
</dbReference>
<evidence type="ECO:0000256" key="1">
    <source>
        <dbReference type="ARBA" id="ARBA00004651"/>
    </source>
</evidence>
<evidence type="ECO:0000259" key="15">
    <source>
        <dbReference type="PROSITE" id="PS51186"/>
    </source>
</evidence>
<evidence type="ECO:0000313" key="17">
    <source>
        <dbReference type="Proteomes" id="UP000609346"/>
    </source>
</evidence>
<evidence type="ECO:0000256" key="4">
    <source>
        <dbReference type="ARBA" id="ARBA00021546"/>
    </source>
</evidence>
<dbReference type="SUPFAM" id="SSF55729">
    <property type="entry name" value="Acyl-CoA N-acyltransferases (Nat)"/>
    <property type="match status" value="1"/>
</dbReference>
<dbReference type="InterPro" id="IPR051211">
    <property type="entry name" value="PG_lysyltransferase"/>
</dbReference>
<feature type="transmembrane region" description="Helical" evidence="14">
    <location>
        <begin position="140"/>
        <end position="162"/>
    </location>
</feature>
<evidence type="ECO:0000256" key="9">
    <source>
        <dbReference type="ARBA" id="ARBA00023098"/>
    </source>
</evidence>
<evidence type="ECO:0000256" key="13">
    <source>
        <dbReference type="ARBA" id="ARBA00047540"/>
    </source>
</evidence>
<feature type="transmembrane region" description="Helical" evidence="14">
    <location>
        <begin position="21"/>
        <end position="43"/>
    </location>
</feature>
<evidence type="ECO:0000256" key="12">
    <source>
        <dbReference type="ARBA" id="ARBA00031899"/>
    </source>
</evidence>
<keyword evidence="5" id="KW-1003">Cell membrane</keyword>
<dbReference type="PANTHER" id="PTHR34697:SF2">
    <property type="entry name" value="PHOSPHATIDYLGLYCEROL LYSYLTRANSFERASE"/>
    <property type="match status" value="1"/>
</dbReference>
<dbReference type="Pfam" id="PF03706">
    <property type="entry name" value="LPG_synthase_TM"/>
    <property type="match status" value="1"/>
</dbReference>
<evidence type="ECO:0000256" key="7">
    <source>
        <dbReference type="ARBA" id="ARBA00022692"/>
    </source>
</evidence>
<reference evidence="16 17" key="1">
    <citation type="submission" date="2020-09" db="EMBL/GenBank/DDBJ databases">
        <title>Paenibacillus sp. strain PR3 16S rRNA gene Genome sequencing and assembly.</title>
        <authorList>
            <person name="Kim J."/>
        </authorList>
    </citation>
    <scope>NUCLEOTIDE SEQUENCE [LARGE SCALE GENOMIC DNA]</scope>
    <source>
        <strain evidence="16 17">PR3</strain>
    </source>
</reference>
<keyword evidence="10 14" id="KW-0472">Membrane</keyword>
<feature type="transmembrane region" description="Helical" evidence="14">
    <location>
        <begin position="400"/>
        <end position="419"/>
    </location>
</feature>
<feature type="transmembrane region" description="Helical" evidence="14">
    <location>
        <begin position="253"/>
        <end position="279"/>
    </location>
</feature>
<feature type="transmembrane region" description="Helical" evidence="14">
    <location>
        <begin position="174"/>
        <end position="197"/>
    </location>
</feature>
<dbReference type="Pfam" id="PF09924">
    <property type="entry name" value="LPG_synthase_C"/>
    <property type="match status" value="1"/>
</dbReference>
<evidence type="ECO:0000313" key="16">
    <source>
        <dbReference type="EMBL" id="MBD3921967.1"/>
    </source>
</evidence>
<dbReference type="InterPro" id="IPR022791">
    <property type="entry name" value="L-PG_synthase/AglD"/>
</dbReference>
<feature type="transmembrane region" description="Helical" evidence="14">
    <location>
        <begin position="479"/>
        <end position="500"/>
    </location>
</feature>
<feature type="transmembrane region" description="Helical" evidence="14">
    <location>
        <begin position="450"/>
        <end position="467"/>
    </location>
</feature>
<evidence type="ECO:0000256" key="11">
    <source>
        <dbReference type="ARBA" id="ARBA00023251"/>
    </source>
</evidence>
<comment type="catalytic activity">
    <reaction evidence="13 14">
        <text>L-lysyl-tRNA(Lys) + a 1,2-diacyl-sn-glycero-3-phospho-(1'-sn-glycerol) = a 1,2-diacyl-sn-glycero-3-phospho-1'-(3'-O-L-lysyl)-sn-glycerol + tRNA(Lys)</text>
        <dbReference type="Rhea" id="RHEA:10668"/>
        <dbReference type="Rhea" id="RHEA-COMP:9696"/>
        <dbReference type="Rhea" id="RHEA-COMP:9697"/>
        <dbReference type="ChEBI" id="CHEBI:64716"/>
        <dbReference type="ChEBI" id="CHEBI:75792"/>
        <dbReference type="ChEBI" id="CHEBI:78442"/>
        <dbReference type="ChEBI" id="CHEBI:78529"/>
        <dbReference type="EC" id="2.3.2.3"/>
    </reaction>
</comment>
<feature type="transmembrane region" description="Helical" evidence="14">
    <location>
        <begin position="63"/>
        <end position="85"/>
    </location>
</feature>
<dbReference type="InterPro" id="IPR016181">
    <property type="entry name" value="Acyl_CoA_acyltransferase"/>
</dbReference>
<feature type="transmembrane region" description="Helical" evidence="14">
    <location>
        <begin position="426"/>
        <end position="444"/>
    </location>
</feature>
<sequence length="890" mass="101190">MDHNETDRQREDRPLYRRGRQVIRFLIPIAVLLFLYTQTRLFIREISLPAALHTLKHIQPLDQLLMVAVCLFAIALMTLYDLLLLKWNGHKLTLLSIWKVSWIANTFNNAMGFAGFTGAGLRLTLYRKWGIQGPGWMKSILYLSLAGPIGLSLLALLLLFGVWHDQGLRIDHPWLLIAEIAIASYAILFLLLHKLPIIRAKLGLSDEGSHMRLRSPLTLIGVSVLEWAAAAFAFWTLVWLFHLPLSFRDTTGIYVTAAVAGVASFIPGGLGSFDAVMLLGLQSAGVSANQAFAIILLYRVFYYFIPWCIGLAFASTEWMPSKDKWTQAQHQLLKPAIKRWLTLWNWPSQTAFMRDISNWALGALVFIGGLVLLVSAATPGQWHRMSALEHYVTPLTMKSSHQLTVLIGLSMLIVSEGIYRRVKRAYYFTLVLLLSGSVFSILKGFDYEEALFLAVIYVLLWLSKDRFNRKQLSFHWHKTVLWAGITLIVALLYGTIGSLANNPIPSAASHLAHEHMRWLAKFALKDYELRREAVLALAASWLLLSMRWFLRPGLPPAAQPDHLELARLQELLKREDGNYLTHLLFLRDKSLMWSEDGKAVIGYGRSGKTLVALGDPIGDRDSARALVGQFRDFADRYAAVPVFYQVRAESLPLYHEYGFHFFKLGEEAVIPLADFKLSGRRKADLRAAFNRFERNGYTFQMVEPPFSPLLLMELKEVSDEWLGDRTEKGFSLGWFKETYLELAPVALLRDGDNRLAAFASMMPVYDKGRTASIDLMRHRKDLSGIMDALMVHLLQWAKDQGCSYFNLGMAPLGKVGEYTYSHGGERVARLVFLKGNHFYGFQGIRRFKDKFDPVWEPRYLAYSKKTVFAKTLFQVTRLVSRSPDDDTLKL</sequence>
<keyword evidence="17" id="KW-1185">Reference proteome</keyword>
<dbReference type="PROSITE" id="PS51186">
    <property type="entry name" value="GNAT"/>
    <property type="match status" value="1"/>
</dbReference>
<accession>A0ABR8N3J3</accession>
<comment type="subcellular location">
    <subcellularLocation>
        <location evidence="1 14">Cell membrane</location>
        <topology evidence="1 14">Multi-pass membrane protein</topology>
    </subcellularLocation>
</comment>
<protein>
    <recommendedName>
        <fullName evidence="4 14">Phosphatidylglycerol lysyltransferase</fullName>
        <ecNumber evidence="3 14">2.3.2.3</ecNumber>
    </recommendedName>
    <alternativeName>
        <fullName evidence="12 14">Lysylphosphatidylglycerol synthase</fullName>
    </alternativeName>
</protein>
<feature type="domain" description="N-acetyltransferase" evidence="15">
    <location>
        <begin position="701"/>
        <end position="861"/>
    </location>
</feature>
<keyword evidence="9 14" id="KW-0443">Lipid metabolism</keyword>
<evidence type="ECO:0000256" key="14">
    <source>
        <dbReference type="RuleBase" id="RU363042"/>
    </source>
</evidence>
<feature type="transmembrane region" description="Helical" evidence="14">
    <location>
        <begin position="291"/>
        <end position="314"/>
    </location>
</feature>
<name>A0ABR8N3J3_9BACL</name>
<comment type="caution">
    <text evidence="16">The sequence shown here is derived from an EMBL/GenBank/DDBJ whole genome shotgun (WGS) entry which is preliminary data.</text>
</comment>
<gene>
    <name evidence="14 16" type="primary">mprF</name>
    <name evidence="16" type="ORF">H8B09_24610</name>
</gene>
<keyword evidence="11 14" id="KW-0046">Antibiotic resistance</keyword>
<proteinExistence type="inferred from homology"/>
<comment type="function">
    <text evidence="14">Catalyzes the transfer of a lysyl group from L-lysyl-tRNA(Lys) to membrane-bound phosphatidylglycerol (PG), which produces lysylphosphatidylglycerol (LPG), a major component of the bacterial membrane with a positive net charge. LPG synthesis contributes to bacterial virulence as it is involved in the resistance mechanism against cationic antimicrobial peptides (CAMP) produces by the host's immune system (defensins, cathelicidins) and by the competing microorganisms.</text>
</comment>
<feature type="transmembrane region" description="Helical" evidence="14">
    <location>
        <begin position="359"/>
        <end position="380"/>
    </location>
</feature>
<keyword evidence="7 14" id="KW-0812">Transmembrane</keyword>
<feature type="transmembrane region" description="Helical" evidence="14">
    <location>
        <begin position="97"/>
        <end position="120"/>
    </location>
</feature>
<evidence type="ECO:0000256" key="8">
    <source>
        <dbReference type="ARBA" id="ARBA00022989"/>
    </source>
</evidence>
<keyword evidence="8 14" id="KW-1133">Transmembrane helix</keyword>
<feature type="transmembrane region" description="Helical" evidence="14">
    <location>
        <begin position="217"/>
        <end position="241"/>
    </location>
</feature>
<dbReference type="PANTHER" id="PTHR34697">
    <property type="entry name" value="PHOSPHATIDYLGLYCEROL LYSYLTRANSFERASE"/>
    <property type="match status" value="1"/>
</dbReference>
<evidence type="ECO:0000256" key="10">
    <source>
        <dbReference type="ARBA" id="ARBA00023136"/>
    </source>
</evidence>
<keyword evidence="6 14" id="KW-0808">Transferase</keyword>
<evidence type="ECO:0000256" key="5">
    <source>
        <dbReference type="ARBA" id="ARBA00022475"/>
    </source>
</evidence>
<dbReference type="InterPro" id="IPR000182">
    <property type="entry name" value="GNAT_dom"/>
</dbReference>
<dbReference type="RefSeq" id="WP_191206264.1">
    <property type="nucleotide sequence ID" value="NZ_JACXZA010000007.1"/>
</dbReference>
<evidence type="ECO:0000256" key="3">
    <source>
        <dbReference type="ARBA" id="ARBA00012014"/>
    </source>
</evidence>